<comment type="caution">
    <text evidence="1">The sequence shown here is derived from an EMBL/GenBank/DDBJ whole genome shotgun (WGS) entry which is preliminary data.</text>
</comment>
<evidence type="ECO:0000313" key="2">
    <source>
        <dbReference type="Proteomes" id="UP000232062"/>
    </source>
</evidence>
<evidence type="ECO:0000313" key="1">
    <source>
        <dbReference type="EMBL" id="PJZ03640.1"/>
    </source>
</evidence>
<sequence>MQPNKAIEKKWFGPRPTLSISLTGWFPISIVWSGEPRLILQAAPTMEPVICTFEMLSSEAKAHFVSIDICMMVSRITDLKLLEIIRFNDSLPVYPVEKTCDKIAAG</sequence>
<reference evidence="1 2" key="1">
    <citation type="submission" date="2017-11" db="EMBL/GenBank/DDBJ databases">
        <title>The genome sequence of Pantoea rodasii DSM 26611.</title>
        <authorList>
            <person name="Gao J."/>
            <person name="Mao X."/>
            <person name="Sun J."/>
        </authorList>
    </citation>
    <scope>NUCLEOTIDE SEQUENCE [LARGE SCALE GENOMIC DNA]</scope>
    <source>
        <strain evidence="1 2">DSM 26611</strain>
    </source>
</reference>
<dbReference type="STRING" id="1076549.HA45_01155"/>
<keyword evidence="2" id="KW-1185">Reference proteome</keyword>
<accession>A0A2M9W7W9</accession>
<proteinExistence type="predicted"/>
<gene>
    <name evidence="1" type="ORF">PRCB_20535</name>
</gene>
<organism evidence="1 2">
    <name type="scientific">Pantoea rodasii</name>
    <dbReference type="NCBI Taxonomy" id="1076549"/>
    <lineage>
        <taxon>Bacteria</taxon>
        <taxon>Pseudomonadati</taxon>
        <taxon>Pseudomonadota</taxon>
        <taxon>Gammaproteobacteria</taxon>
        <taxon>Enterobacterales</taxon>
        <taxon>Erwiniaceae</taxon>
        <taxon>Pantoea</taxon>
    </lineage>
</organism>
<dbReference type="Proteomes" id="UP000232062">
    <property type="component" value="Unassembled WGS sequence"/>
</dbReference>
<dbReference type="AlphaFoldDB" id="A0A2M9W7W9"/>
<name>A0A2M9W7W9_9GAMM</name>
<dbReference type="EMBL" id="PIQI01000027">
    <property type="protein sequence ID" value="PJZ03640.1"/>
    <property type="molecule type" value="Genomic_DNA"/>
</dbReference>
<protein>
    <submittedName>
        <fullName evidence="1">Uncharacterized protein</fullName>
    </submittedName>
</protein>